<sequence>MSKEHLLSTCLAQCACVSATTSVLGKTWFSSANRRRLCTYTTGPHHPYQCSSTNGRRGGECCGGTTFITMGGKHSLCHHTSFGGCPLYPITYALCPNQRLSQHPSLISRPKNLCKVPRITCILYYFMSRITRRTKRYALHSSRIYNASMWRGYPRSVCNSMPFAKIRYCVMDGGKYRNIQPGSRFCYCLCSVACVLIIYTVYASFQSSYIYYVCKYCFFIGTTSCMGCRHGPSPFYVGNFTVWRGCIDISLVCGRTICPQKGFTLFSPSKKLVPRRPCRTIIIGDTCRLFYKDLILVIILLILFHIQYPYKNITMCTRICNDHYYTNFMEKKDISVTTHFGRLYTISYLYLYGTFYACVFHPSGKNVQNGCTRIEGGLVHTIFQKCLQRAYRYTSLSQKLTVYYATYRRQTTVILYNPYLIQSLSSTEYRNVYFGTILCTTYCSVPVYIDLSRSLQAVYYYQKLAFTMFMDCYYKKLPSTYQNNTNGYVLCVKFLDKGRFYQTN</sequence>
<evidence type="ECO:0000256" key="1">
    <source>
        <dbReference type="SAM" id="Phobius"/>
    </source>
</evidence>
<dbReference type="EMBL" id="MN641877">
    <property type="protein sequence ID" value="QII88887.1"/>
    <property type="molecule type" value="Genomic_DNA"/>
</dbReference>
<reference evidence="2" key="1">
    <citation type="submission" date="2019-11" db="EMBL/GenBank/DDBJ databases">
        <authorList>
            <person name="Ndlovu S.S."/>
            <person name="Carulei O."/>
        </authorList>
    </citation>
    <scope>NUCLEOTIDE SEQUENCE [LARGE SCALE GENOMIC DNA]</scope>
    <source>
        <strain evidence="2">RSA_2_2004</strain>
    </source>
</reference>
<protein>
    <submittedName>
        <fullName evidence="2">p505_5R</fullName>
    </submittedName>
</protein>
<keyword evidence="1" id="KW-1133">Transmembrane helix</keyword>
<organism evidence="2">
    <name type="scientific">African swine fever virus</name>
    <name type="common">ASFV</name>
    <dbReference type="NCBI Taxonomy" id="10497"/>
    <lineage>
        <taxon>Viruses</taxon>
        <taxon>Varidnaviria</taxon>
        <taxon>Bamfordvirae</taxon>
        <taxon>Nucleocytoviricota</taxon>
        <taxon>Pokkesviricetes</taxon>
        <taxon>Asfuvirales</taxon>
        <taxon>Asfarviridae</taxon>
        <taxon>Asfivirus</taxon>
        <taxon>Asfivirus haemorrhagiae</taxon>
    </lineage>
</organism>
<organismHost>
    <name type="scientific">Sus scrofa</name>
    <name type="common">Pig</name>
    <dbReference type="NCBI Taxonomy" id="9823"/>
</organismHost>
<organismHost>
    <name type="scientific">Phacochoerus africanus</name>
    <name type="common">Warthog</name>
    <dbReference type="NCBI Taxonomy" id="41426"/>
</organismHost>
<organismHost>
    <name type="scientific">Phacochoerus aethiopicus</name>
    <name type="common">Warthog</name>
    <dbReference type="NCBI Taxonomy" id="85517"/>
</organismHost>
<organismHost>
    <name type="scientific">Ornithodoros</name>
    <name type="common">relapsing fever ticks</name>
    <dbReference type="NCBI Taxonomy" id="6937"/>
</organismHost>
<keyword evidence="1" id="KW-0812">Transmembrane</keyword>
<gene>
    <name evidence="2" type="primary">505_5R</name>
</gene>
<organismHost>
    <name type="scientific">Potamochoerus larvatus</name>
    <name type="common">Bushpig</name>
    <dbReference type="NCBI Taxonomy" id="273792"/>
</organismHost>
<keyword evidence="1" id="KW-0472">Membrane</keyword>
<name>A0A6G7KU42_ASF</name>
<organismHost>
    <name type="scientific">Ornithodoros moubata</name>
    <name type="common">Soft tick</name>
    <name type="synonym">Argasid tick</name>
    <dbReference type="NCBI Taxonomy" id="6938"/>
</organismHost>
<evidence type="ECO:0000313" key="2">
    <source>
        <dbReference type="EMBL" id="QII88887.1"/>
    </source>
</evidence>
<feature type="transmembrane region" description="Helical" evidence="1">
    <location>
        <begin position="289"/>
        <end position="310"/>
    </location>
</feature>
<feature type="transmembrane region" description="Helical" evidence="1">
    <location>
        <begin position="182"/>
        <end position="202"/>
    </location>
</feature>
<proteinExistence type="predicted"/>
<accession>A0A6G7KU42</accession>